<reference evidence="2" key="1">
    <citation type="journal article" date="2014" name="Front. Microbiol.">
        <title>High frequency of phylogenetically diverse reductive dehalogenase-homologous genes in deep subseafloor sedimentary metagenomes.</title>
        <authorList>
            <person name="Kawai M."/>
            <person name="Futagami T."/>
            <person name="Toyoda A."/>
            <person name="Takaki Y."/>
            <person name="Nishi S."/>
            <person name="Hori S."/>
            <person name="Arai W."/>
            <person name="Tsubouchi T."/>
            <person name="Morono Y."/>
            <person name="Uchiyama I."/>
            <person name="Ito T."/>
            <person name="Fujiyama A."/>
            <person name="Inagaki F."/>
            <person name="Takami H."/>
        </authorList>
    </citation>
    <scope>NUCLEOTIDE SEQUENCE</scope>
    <source>
        <strain evidence="2">Expedition CK06-06</strain>
    </source>
</reference>
<evidence type="ECO:0000313" key="2">
    <source>
        <dbReference type="EMBL" id="GAG02033.1"/>
    </source>
</evidence>
<feature type="non-terminal residue" evidence="2">
    <location>
        <position position="66"/>
    </location>
</feature>
<dbReference type="AlphaFoldDB" id="X0UP17"/>
<dbReference type="SUPFAM" id="SSF53448">
    <property type="entry name" value="Nucleotide-diphospho-sugar transferases"/>
    <property type="match status" value="1"/>
</dbReference>
<dbReference type="EMBL" id="BARS01021299">
    <property type="protein sequence ID" value="GAG02033.1"/>
    <property type="molecule type" value="Genomic_DNA"/>
</dbReference>
<evidence type="ECO:0000259" key="1">
    <source>
        <dbReference type="Pfam" id="PF00483"/>
    </source>
</evidence>
<feature type="domain" description="Nucleotidyl transferase" evidence="1">
    <location>
        <begin position="3"/>
        <end position="58"/>
    </location>
</feature>
<comment type="caution">
    <text evidence="2">The sequence shown here is derived from an EMBL/GenBank/DDBJ whole genome shotgun (WGS) entry which is preliminary data.</text>
</comment>
<dbReference type="Gene3D" id="3.90.550.10">
    <property type="entry name" value="Spore Coat Polysaccharide Biosynthesis Protein SpsA, Chain A"/>
    <property type="match status" value="1"/>
</dbReference>
<protein>
    <recommendedName>
        <fullName evidence="1">Nucleotidyl transferase domain-containing protein</fullName>
    </recommendedName>
</protein>
<dbReference type="PANTHER" id="PTHR42883:SF2">
    <property type="entry name" value="THYMIDYLYLTRANSFERASE"/>
    <property type="match status" value="1"/>
</dbReference>
<organism evidence="2">
    <name type="scientific">marine sediment metagenome</name>
    <dbReference type="NCBI Taxonomy" id="412755"/>
    <lineage>
        <taxon>unclassified sequences</taxon>
        <taxon>metagenomes</taxon>
        <taxon>ecological metagenomes</taxon>
    </lineage>
</organism>
<dbReference type="InterPro" id="IPR029044">
    <property type="entry name" value="Nucleotide-diphossugar_trans"/>
</dbReference>
<sequence>MDAIILAAGYATRLYPLTENTPKPLLKVAGKPMVEYIINKLEELDIINKIYIVTNDKFEQNFIEWL</sequence>
<accession>X0UP17</accession>
<name>X0UP17_9ZZZZ</name>
<dbReference type="InterPro" id="IPR005835">
    <property type="entry name" value="NTP_transferase_dom"/>
</dbReference>
<dbReference type="PANTHER" id="PTHR42883">
    <property type="entry name" value="GLUCOSE-1-PHOSPHATE THYMIDYLTRANSFERASE"/>
    <property type="match status" value="1"/>
</dbReference>
<proteinExistence type="predicted"/>
<dbReference type="Pfam" id="PF00483">
    <property type="entry name" value="NTP_transferase"/>
    <property type="match status" value="1"/>
</dbReference>
<gene>
    <name evidence="2" type="ORF">S01H1_34232</name>
</gene>